<dbReference type="InterPro" id="IPR023214">
    <property type="entry name" value="HAD_sf"/>
</dbReference>
<dbReference type="GO" id="GO:0015031">
    <property type="term" value="P:protein transport"/>
    <property type="evidence" value="ECO:0007669"/>
    <property type="project" value="UniProtKB-KW"/>
</dbReference>
<gene>
    <name evidence="3" type="ORF">EJB05_13746</name>
</gene>
<sequence>MELYAIIVSLRVTYIRVTAGCRSPKIQTEIERKTRIRIVTEIEEETETAIGTGIMTEIEEETETMIGTGILTEIEEETGITIGTGVMTEMKEETGIAIGTGIRSPMSGITMKERSTETILMIMIIIEAAILKGEEIAEEVGTGGIVLTHVLIQGAGIGDLDLVLVLKGDESAKEMGIIVTALAHDLVQGVGIKDLGLTLIQEDKETAKGIGIGGIAQGLVQGTGIIDLDLVLIQKVWEEANKVENIHSPRRSPIRSQKMKLLILDLNGLLADINRDQHNTQMPYAKFRGQFGKVMDAVVLVFKRPYCDEFLRFCFHSFHVGIWSSRLRENVESVVDILMKDLKQHLLFCWDLSKCTATGFNTIENKRKPLVLKELKKLWNKEEPDLPWKEGWFSPSNTLLVDDSPYKALRNPPYTAIFPFPYSYKNENDDSLGPGGDLRLYLENLASASDVQHYVKEHPFGQPPITQTDPHWDFYVQMLEGRT</sequence>
<evidence type="ECO:0000313" key="3">
    <source>
        <dbReference type="EMBL" id="TVU40289.1"/>
    </source>
</evidence>
<comment type="function">
    <text evidence="1">Essential component of the TIM23 complex, a complex that mediates the translocation of transit peptide-containing proteins across the mitochondrial inner membrane.</text>
</comment>
<comment type="caution">
    <text evidence="3">The sequence shown here is derived from an EMBL/GenBank/DDBJ whole genome shotgun (WGS) entry which is preliminary data.</text>
</comment>
<dbReference type="SUPFAM" id="SSF56784">
    <property type="entry name" value="HAD-like"/>
    <property type="match status" value="1"/>
</dbReference>
<comment type="similarity">
    <text evidence="1">Belongs to the TIM50 family.</text>
</comment>
<evidence type="ECO:0000259" key="2">
    <source>
        <dbReference type="PROSITE" id="PS50969"/>
    </source>
</evidence>
<dbReference type="OrthoDB" id="1711508at2759"/>
<keyword evidence="1" id="KW-0653">Protein transport</keyword>
<dbReference type="InterPro" id="IPR050365">
    <property type="entry name" value="TIM50"/>
</dbReference>
<keyword evidence="1" id="KW-0809">Transit peptide</keyword>
<dbReference type="Gene3D" id="3.40.50.1000">
    <property type="entry name" value="HAD superfamily/HAD-like"/>
    <property type="match status" value="1"/>
</dbReference>
<proteinExistence type="inferred from homology"/>
<accession>A0A5J9VVN3</accession>
<feature type="domain" description="FCP1 homology" evidence="2">
    <location>
        <begin position="255"/>
        <end position="445"/>
    </location>
</feature>
<evidence type="ECO:0000256" key="1">
    <source>
        <dbReference type="RuleBase" id="RU365079"/>
    </source>
</evidence>
<keyword evidence="1" id="KW-0496">Mitochondrion</keyword>
<dbReference type="FunFam" id="3.40.50.1000:FF:000257">
    <property type="entry name" value="Haloacid dehalogenase-like hydrolase (HAD) superfamily protein"/>
    <property type="match status" value="1"/>
</dbReference>
<name>A0A5J9VVN3_9POAL</name>
<reference evidence="3 4" key="1">
    <citation type="journal article" date="2019" name="Sci. Rep.">
        <title>A high-quality genome of Eragrostis curvula grass provides insights into Poaceae evolution and supports new strategies to enhance forage quality.</title>
        <authorList>
            <person name="Carballo J."/>
            <person name="Santos B.A.C.M."/>
            <person name="Zappacosta D."/>
            <person name="Garbus I."/>
            <person name="Selva J.P."/>
            <person name="Gallo C.A."/>
            <person name="Diaz A."/>
            <person name="Albertini E."/>
            <person name="Caccamo M."/>
            <person name="Echenique V."/>
        </authorList>
    </citation>
    <scope>NUCLEOTIDE SEQUENCE [LARGE SCALE GENOMIC DNA]</scope>
    <source>
        <strain evidence="4">cv. Victoria</strain>
        <tissue evidence="3">Leaf</tissue>
    </source>
</reference>
<dbReference type="Proteomes" id="UP000324897">
    <property type="component" value="Chromosome 4"/>
</dbReference>
<dbReference type="PROSITE" id="PS50969">
    <property type="entry name" value="FCP1"/>
    <property type="match status" value="1"/>
</dbReference>
<dbReference type="InterPro" id="IPR036412">
    <property type="entry name" value="HAD-like_sf"/>
</dbReference>
<dbReference type="Pfam" id="PF03031">
    <property type="entry name" value="NIF"/>
    <property type="match status" value="1"/>
</dbReference>
<organism evidence="3 4">
    <name type="scientific">Eragrostis curvula</name>
    <name type="common">weeping love grass</name>
    <dbReference type="NCBI Taxonomy" id="38414"/>
    <lineage>
        <taxon>Eukaryota</taxon>
        <taxon>Viridiplantae</taxon>
        <taxon>Streptophyta</taxon>
        <taxon>Embryophyta</taxon>
        <taxon>Tracheophyta</taxon>
        <taxon>Spermatophyta</taxon>
        <taxon>Magnoliopsida</taxon>
        <taxon>Liliopsida</taxon>
        <taxon>Poales</taxon>
        <taxon>Poaceae</taxon>
        <taxon>PACMAD clade</taxon>
        <taxon>Chloridoideae</taxon>
        <taxon>Eragrostideae</taxon>
        <taxon>Eragrostidinae</taxon>
        <taxon>Eragrostis</taxon>
    </lineage>
</organism>
<dbReference type="AlphaFoldDB" id="A0A5J9VVN3"/>
<protein>
    <recommendedName>
        <fullName evidence="1">Mitochondrial import inner membrane translocase subunit TIM50</fullName>
    </recommendedName>
</protein>
<dbReference type="GO" id="GO:0005744">
    <property type="term" value="C:TIM23 mitochondrial import inner membrane translocase complex"/>
    <property type="evidence" value="ECO:0007669"/>
    <property type="project" value="UniProtKB-UniRule"/>
</dbReference>
<dbReference type="InterPro" id="IPR004274">
    <property type="entry name" value="FCP1_dom"/>
</dbReference>
<comment type="subunit">
    <text evidence="1">Component of the TIM23 complex.</text>
</comment>
<keyword evidence="4" id="KW-1185">Reference proteome</keyword>
<feature type="non-terminal residue" evidence="3">
    <location>
        <position position="1"/>
    </location>
</feature>
<comment type="subcellular location">
    <subcellularLocation>
        <location evidence="1">Mitochondrion inner membrane</location>
        <topology evidence="1">Single-pass membrane protein</topology>
    </subcellularLocation>
</comment>
<dbReference type="Gramene" id="TVU40289">
    <property type="protein sequence ID" value="TVU40289"/>
    <property type="gene ID" value="EJB05_13746"/>
</dbReference>
<dbReference type="SMART" id="SM00577">
    <property type="entry name" value="CPDc"/>
    <property type="match status" value="1"/>
</dbReference>
<keyword evidence="1" id="KW-0811">Translocation</keyword>
<keyword evidence="1" id="KW-0813">Transport</keyword>
<evidence type="ECO:0000313" key="4">
    <source>
        <dbReference type="Proteomes" id="UP000324897"/>
    </source>
</evidence>
<dbReference type="EMBL" id="RWGY01000007">
    <property type="protein sequence ID" value="TVU40289.1"/>
    <property type="molecule type" value="Genomic_DNA"/>
</dbReference>
<dbReference type="PANTHER" id="PTHR12210">
    <property type="entry name" value="DULLARD PROTEIN PHOSPHATASE"/>
    <property type="match status" value="1"/>
</dbReference>